<evidence type="ECO:0000259" key="24">
    <source>
        <dbReference type="PROSITE" id="PS50011"/>
    </source>
</evidence>
<dbReference type="EMBL" id="LVLJ01001436">
    <property type="protein sequence ID" value="OAE29641.1"/>
    <property type="molecule type" value="Genomic_DNA"/>
</dbReference>
<protein>
    <recommendedName>
        <fullName evidence="4">non-specific serine/threonine protein kinase</fullName>
        <ecNumber evidence="4">2.7.11.1</ecNumber>
    </recommendedName>
</protein>
<evidence type="ECO:0000256" key="20">
    <source>
        <dbReference type="ARBA" id="ARBA00048679"/>
    </source>
</evidence>
<dbReference type="InterPro" id="IPR053235">
    <property type="entry name" value="Ser_Thr_kinase"/>
</dbReference>
<dbReference type="Gene3D" id="1.10.510.10">
    <property type="entry name" value="Transferase(Phosphotransferase) domain 1"/>
    <property type="match status" value="1"/>
</dbReference>
<dbReference type="SUPFAM" id="SSF48371">
    <property type="entry name" value="ARM repeat"/>
    <property type="match status" value="2"/>
</dbReference>
<comment type="catalytic activity">
    <reaction evidence="19">
        <text>L-threonyl-[protein] + ATP = O-phospho-L-threonyl-[protein] + ADP + H(+)</text>
        <dbReference type="Rhea" id="RHEA:46608"/>
        <dbReference type="Rhea" id="RHEA-COMP:11060"/>
        <dbReference type="Rhea" id="RHEA-COMP:11605"/>
        <dbReference type="ChEBI" id="CHEBI:15378"/>
        <dbReference type="ChEBI" id="CHEBI:30013"/>
        <dbReference type="ChEBI" id="CHEBI:30616"/>
        <dbReference type="ChEBI" id="CHEBI:61977"/>
        <dbReference type="ChEBI" id="CHEBI:456216"/>
        <dbReference type="EC" id="2.7.11.1"/>
    </reaction>
</comment>
<comment type="catalytic activity">
    <reaction evidence="20">
        <text>L-seryl-[protein] + ATP = O-phospho-L-seryl-[protein] + ADP + H(+)</text>
        <dbReference type="Rhea" id="RHEA:17989"/>
        <dbReference type="Rhea" id="RHEA-COMP:9863"/>
        <dbReference type="Rhea" id="RHEA-COMP:11604"/>
        <dbReference type="ChEBI" id="CHEBI:15378"/>
        <dbReference type="ChEBI" id="CHEBI:29999"/>
        <dbReference type="ChEBI" id="CHEBI:30616"/>
        <dbReference type="ChEBI" id="CHEBI:83421"/>
        <dbReference type="ChEBI" id="CHEBI:456216"/>
        <dbReference type="EC" id="2.7.11.1"/>
    </reaction>
</comment>
<comment type="caution">
    <text evidence="25">The sequence shown here is derived from an EMBL/GenBank/DDBJ whole genome shotgun (WGS) entry which is preliminary data.</text>
</comment>
<evidence type="ECO:0000256" key="9">
    <source>
        <dbReference type="ARBA" id="ARBA00022618"/>
    </source>
</evidence>
<evidence type="ECO:0000256" key="14">
    <source>
        <dbReference type="ARBA" id="ARBA00022840"/>
    </source>
</evidence>
<feature type="compositionally biased region" description="Low complexity" evidence="22">
    <location>
        <begin position="73"/>
        <end position="83"/>
    </location>
</feature>
<dbReference type="GO" id="GO:0004674">
    <property type="term" value="F:protein serine/threonine kinase activity"/>
    <property type="evidence" value="ECO:0007669"/>
    <property type="project" value="UniProtKB-KW"/>
</dbReference>
<evidence type="ECO:0000256" key="16">
    <source>
        <dbReference type="ARBA" id="ARBA00023212"/>
    </source>
</evidence>
<feature type="domain" description="Protein kinase" evidence="24">
    <location>
        <begin position="200"/>
        <end position="454"/>
    </location>
</feature>
<keyword evidence="7" id="KW-0723">Serine/threonine-protein kinase</keyword>
<feature type="chain" id="PRO_5008052377" description="non-specific serine/threonine protein kinase" evidence="23">
    <location>
        <begin position="26"/>
        <end position="1683"/>
    </location>
</feature>
<dbReference type="InterPro" id="IPR000719">
    <property type="entry name" value="Prot_kinase_dom"/>
</dbReference>
<dbReference type="SUPFAM" id="SSF56112">
    <property type="entry name" value="Protein kinase-like (PK-like)"/>
    <property type="match status" value="1"/>
</dbReference>
<dbReference type="SMART" id="SM00220">
    <property type="entry name" value="S_TKc"/>
    <property type="match status" value="1"/>
</dbReference>
<dbReference type="PANTHER" id="PTHR24361:SF433">
    <property type="entry name" value="PROTEIN KINASE DOMAIN-CONTAINING PROTEIN"/>
    <property type="match status" value="1"/>
</dbReference>
<feature type="compositionally biased region" description="Low complexity" evidence="22">
    <location>
        <begin position="739"/>
        <end position="750"/>
    </location>
</feature>
<comment type="subcellular location">
    <subcellularLocation>
        <location evidence="2">Cell membrane</location>
    </subcellularLocation>
    <subcellularLocation>
        <location evidence="3">Cytoplasm</location>
        <location evidence="3">Cytoskeleton</location>
        <location evidence="3">Microtubule organizing center</location>
    </subcellularLocation>
    <subcellularLocation>
        <location evidence="1">Nucleus</location>
    </subcellularLocation>
</comment>
<feature type="region of interest" description="Disordered" evidence="22">
    <location>
        <begin position="1042"/>
        <end position="1065"/>
    </location>
</feature>
<keyword evidence="13" id="KW-0418">Kinase</keyword>
<dbReference type="Proteomes" id="UP000077202">
    <property type="component" value="Unassembled WGS sequence"/>
</dbReference>
<evidence type="ECO:0000256" key="6">
    <source>
        <dbReference type="ARBA" id="ARBA00022490"/>
    </source>
</evidence>
<dbReference type="PROSITE" id="PS00108">
    <property type="entry name" value="PROTEIN_KINASE_ST"/>
    <property type="match status" value="1"/>
</dbReference>
<keyword evidence="10" id="KW-0808">Transferase</keyword>
<keyword evidence="6" id="KW-0963">Cytoplasm</keyword>
<evidence type="ECO:0000256" key="11">
    <source>
        <dbReference type="ARBA" id="ARBA00022737"/>
    </source>
</evidence>
<evidence type="ECO:0000256" key="8">
    <source>
        <dbReference type="ARBA" id="ARBA00022553"/>
    </source>
</evidence>
<keyword evidence="15" id="KW-0472">Membrane</keyword>
<dbReference type="PROSITE" id="PS00107">
    <property type="entry name" value="PROTEIN_KINASE_ATP"/>
    <property type="match status" value="1"/>
</dbReference>
<keyword evidence="17" id="KW-0539">Nucleus</keyword>
<dbReference type="EC" id="2.7.11.1" evidence="4"/>
<keyword evidence="9" id="KW-0132">Cell division</keyword>
<keyword evidence="11" id="KW-0677">Repeat</keyword>
<feature type="region of interest" description="Disordered" evidence="22">
    <location>
        <begin position="1121"/>
        <end position="1143"/>
    </location>
</feature>
<dbReference type="Pfam" id="PF00069">
    <property type="entry name" value="Pkinase"/>
    <property type="match status" value="1"/>
</dbReference>
<keyword evidence="14 21" id="KW-0067">ATP-binding</keyword>
<keyword evidence="23" id="KW-0732">Signal</keyword>
<evidence type="ECO:0000256" key="15">
    <source>
        <dbReference type="ARBA" id="ARBA00023136"/>
    </source>
</evidence>
<sequence>MGWQGKGRAGLGSTTLAVYLSGCLSRNVDNTSGSRSSNSISEGEGLQLALHWTALRTRSEQSERQVTKGLQDRGNAGAGAAATRRGRGKRTCFFVDPGTDRQTSQTRPGPEGERESLSEFWVLECRLCYSSGSAGVGLESESWMATPLASFGNMRNKAAIATMVSRIVLSRGLQHLQRIRVSIVVPVEGLRTYESSHTIILLGDEIGKGAYGRVYKGLDLENGDFVAIKQVSLENIPSEDLASIMQEIDLLKNLNHKNIVKYQGSFKTKTHLYIILEYVENGSLANIIKPNKFGAFPESLVAVYIAQVLEGLVYLHEQGVIHRDIKGANILTTKEGLVKLADFGVATKLTEADVNTHSVVGTPYWMAPEVIEMSGVSAASDIWSVGCTVIELLTCVPPYYDLQPMPALFRIVQDDHPPIPEHVSAAITDFLHKCFKKDAKLRPDARSLLTHPWIRNSRRALKSSLERTGGRIKAIPRDVSTVVERSIEDGEKEDDTRPASEETPSTRDLFDSGSDDELKSNSPSTSSETANSSQKNNISSQNGRRRMQRVVTSNGTGQLESSIIQQQSLLNAVDRLSTSNNSEFEESSKAKRTSSNAQASPELSGVSETFIEDVSQGADDLGSFDVRRRKNEWVTSRGPHKTSSSTTTRADLGEEVNGPLDSCSDGSKLMERSVRPESNGSHHTPQAGKLSTPSSLTRFADTPADGMIDDLFGDESFTPVNSSQVDGAHTHTPGAMSQSSVSKGGSVTSTDGVGGNVFAAKLKLRMAQKKVEGEAAGSAKKDLFQTMIDVVEDDESIDIPHLGFDNEKGRDFLAKQHMEITRLVNLLKPEEPEESIISACQNLVTIFRDYPEQKAHLISQHGIIPLMDMLDVNNNRVIHAVLLLINQIIRDNVNYQENACLAGLIPVIINFAAPDRSREMRMQAASFIQQICLTSSTTLQMFIACRGLPVLVSFLDPDYTKCREMVHLAIDAMWQVFQLQNSNLKNDFCKIFAKSGVLVRLVNTLYSLNEATRLATSGVGTVGNLAITAPSAPAPGVLLRTRSGPLEQSRTTQAESFKPRSGQLDPTRVRAGYMEQHRQITGLIESARPKSPQPHKSAGLPEYLRHLPGQLDQARLHADSTRDQGGHEIGWHSPGRSRPFSGDRDFDVGQVETVRSDVEQGRPLLGREEFARVPLTDPSWYNSRFGNGLEHGHHEVQPLLSLLEKEPPSRTAEYYRHIPSGAFERSDSALPLLLHHAAALRKVNGKVDAHIAQHADSEKQNGMIEHIPGGLPSKPVWNGATTQSPSKLSPTPSAHLSSHYATGLSNYSDTPASSSGTASQRDSGHLSTSGAPSSKPGSSSSPGLLSRTMSTLNADVTGFYVARVADLLLEFSKADTTVKSHMCSVNLLIRLFQMLNKLEPAILVKILKCIKELSTDPFTLEYLQRADAMKHLVPFLEAREGSFVPQIHNQVLNALYNLCKINKRRQEQAAESDIIVHLMYFIKENSPLKQFALPLLCDMAHASRYTREKLRVHRGLEVYLSLLNDEYWAVTALDSLAVCLAHDNEQRKVETALLKKEAVQKLVTFFQNCSEPSFVDILEPFLKIITKSVRLNTALAVSGLTPLLVGKLDHKEAIARLNLLKLIKAVYEHHPRPKQLIVEHDLPMKLRKLIEERRDGERSGGGQVLVKQMATALLKALHINTVL</sequence>
<dbReference type="PROSITE" id="PS50011">
    <property type="entry name" value="PROTEIN_KINASE_DOM"/>
    <property type="match status" value="1"/>
</dbReference>
<evidence type="ECO:0000313" key="25">
    <source>
        <dbReference type="EMBL" id="OAE29641.1"/>
    </source>
</evidence>
<feature type="compositionally biased region" description="Basic and acidic residues" evidence="22">
    <location>
        <begin position="485"/>
        <end position="510"/>
    </location>
</feature>
<dbReference type="InterPro" id="IPR008271">
    <property type="entry name" value="Ser/Thr_kinase_AS"/>
</dbReference>
<evidence type="ECO:0000256" key="7">
    <source>
        <dbReference type="ARBA" id="ARBA00022527"/>
    </source>
</evidence>
<evidence type="ECO:0000256" key="17">
    <source>
        <dbReference type="ARBA" id="ARBA00023242"/>
    </source>
</evidence>
<dbReference type="InterPro" id="IPR011009">
    <property type="entry name" value="Kinase-like_dom_sf"/>
</dbReference>
<organism evidence="25 26">
    <name type="scientific">Marchantia polymorpha subsp. ruderalis</name>
    <dbReference type="NCBI Taxonomy" id="1480154"/>
    <lineage>
        <taxon>Eukaryota</taxon>
        <taxon>Viridiplantae</taxon>
        <taxon>Streptophyta</taxon>
        <taxon>Embryophyta</taxon>
        <taxon>Marchantiophyta</taxon>
        <taxon>Marchantiopsida</taxon>
        <taxon>Marchantiidae</taxon>
        <taxon>Marchantiales</taxon>
        <taxon>Marchantiaceae</taxon>
        <taxon>Marchantia</taxon>
    </lineage>
</organism>
<keyword evidence="18" id="KW-0131">Cell cycle</keyword>
<evidence type="ECO:0000256" key="21">
    <source>
        <dbReference type="PROSITE-ProRule" id="PRU10141"/>
    </source>
</evidence>
<feature type="region of interest" description="Disordered" evidence="22">
    <location>
        <begin position="1263"/>
        <end position="1346"/>
    </location>
</feature>
<gene>
    <name evidence="25" type="ORF">AXG93_1762s1220</name>
</gene>
<dbReference type="GO" id="GO:0005737">
    <property type="term" value="C:cytoplasm"/>
    <property type="evidence" value="ECO:0007669"/>
    <property type="project" value="TreeGrafter"/>
</dbReference>
<keyword evidence="8" id="KW-0597">Phosphoprotein</keyword>
<dbReference type="GO" id="GO:0005524">
    <property type="term" value="F:ATP binding"/>
    <property type="evidence" value="ECO:0007669"/>
    <property type="project" value="UniProtKB-UniRule"/>
</dbReference>
<feature type="compositionally biased region" description="Polar residues" evidence="22">
    <location>
        <begin position="1046"/>
        <end position="1055"/>
    </location>
</feature>
<keyword evidence="26" id="KW-1185">Reference proteome</keyword>
<accession>A0A176WAL4</accession>
<feature type="signal peptide" evidence="23">
    <location>
        <begin position="1"/>
        <end position="25"/>
    </location>
</feature>
<dbReference type="CDD" id="cd06627">
    <property type="entry name" value="STKc_Cdc7_like"/>
    <property type="match status" value="1"/>
</dbReference>
<feature type="compositionally biased region" description="Polar residues" evidence="22">
    <location>
        <begin position="676"/>
        <end position="697"/>
    </location>
</feature>
<dbReference type="GO" id="GO:0005730">
    <property type="term" value="C:nucleolus"/>
    <property type="evidence" value="ECO:0007669"/>
    <property type="project" value="UniProtKB-ARBA"/>
</dbReference>
<reference evidence="25" key="1">
    <citation type="submission" date="2016-03" db="EMBL/GenBank/DDBJ databases">
        <title>Mechanisms controlling the formation of the plant cell surface in tip-growing cells are functionally conserved among land plants.</title>
        <authorList>
            <person name="Honkanen S."/>
            <person name="Jones V.A."/>
            <person name="Morieri G."/>
            <person name="Champion C."/>
            <person name="Hetherington A.J."/>
            <person name="Kelly S."/>
            <person name="Saint-Marcoux D."/>
            <person name="Proust H."/>
            <person name="Prescott H."/>
            <person name="Dolan L."/>
        </authorList>
    </citation>
    <scope>NUCLEOTIDE SEQUENCE [LARGE SCALE GENOMIC DNA]</scope>
    <source>
        <tissue evidence="25">Whole gametophyte</tissue>
    </source>
</reference>
<evidence type="ECO:0000256" key="13">
    <source>
        <dbReference type="ARBA" id="ARBA00022777"/>
    </source>
</evidence>
<feature type="region of interest" description="Disordered" evidence="22">
    <location>
        <begin position="580"/>
        <end position="605"/>
    </location>
</feature>
<dbReference type="InterPro" id="IPR017441">
    <property type="entry name" value="Protein_kinase_ATP_BS"/>
</dbReference>
<dbReference type="SMART" id="SM00185">
    <property type="entry name" value="ARM"/>
    <property type="match status" value="5"/>
</dbReference>
<keyword evidence="16" id="KW-0206">Cytoskeleton</keyword>
<feature type="compositionally biased region" description="Low complexity" evidence="22">
    <location>
        <begin position="1327"/>
        <end position="1346"/>
    </location>
</feature>
<keyword evidence="5" id="KW-1003">Cell membrane</keyword>
<evidence type="ECO:0000256" key="18">
    <source>
        <dbReference type="ARBA" id="ARBA00023306"/>
    </source>
</evidence>
<feature type="compositionally biased region" description="Basic and acidic residues" evidence="22">
    <location>
        <begin position="1121"/>
        <end position="1130"/>
    </location>
</feature>
<dbReference type="GO" id="GO:0005815">
    <property type="term" value="C:microtubule organizing center"/>
    <property type="evidence" value="ECO:0007669"/>
    <property type="project" value="UniProtKB-SubCell"/>
</dbReference>
<feature type="region of interest" description="Disordered" evidence="22">
    <location>
        <begin position="632"/>
        <end position="750"/>
    </location>
</feature>
<dbReference type="FunFam" id="1.25.10.10:FF:000304">
    <property type="entry name" value="MAP3K epsilon protein kinase 1-like"/>
    <property type="match status" value="1"/>
</dbReference>
<dbReference type="InterPro" id="IPR000225">
    <property type="entry name" value="Armadillo"/>
</dbReference>
<evidence type="ECO:0000313" key="26">
    <source>
        <dbReference type="Proteomes" id="UP000077202"/>
    </source>
</evidence>
<feature type="compositionally biased region" description="Low complexity" evidence="22">
    <location>
        <begin position="520"/>
        <end position="542"/>
    </location>
</feature>
<evidence type="ECO:0000256" key="19">
    <source>
        <dbReference type="ARBA" id="ARBA00047899"/>
    </source>
</evidence>
<feature type="region of interest" description="Disordered" evidence="22">
    <location>
        <begin position="482"/>
        <end position="559"/>
    </location>
</feature>
<evidence type="ECO:0000256" key="3">
    <source>
        <dbReference type="ARBA" id="ARBA00004267"/>
    </source>
</evidence>
<dbReference type="Gene3D" id="1.25.10.10">
    <property type="entry name" value="Leucine-rich Repeat Variant"/>
    <property type="match status" value="2"/>
</dbReference>
<dbReference type="GO" id="GO:0005886">
    <property type="term" value="C:plasma membrane"/>
    <property type="evidence" value="ECO:0007669"/>
    <property type="project" value="UniProtKB-SubCell"/>
</dbReference>
<dbReference type="InterPro" id="IPR011989">
    <property type="entry name" value="ARM-like"/>
</dbReference>
<name>A0A176WAL4_MARPO</name>
<dbReference type="FunFam" id="1.10.510.10:FF:000372">
    <property type="entry name" value="MAP3K epsilon protein kinase 1"/>
    <property type="match status" value="1"/>
</dbReference>
<evidence type="ECO:0000256" key="10">
    <source>
        <dbReference type="ARBA" id="ARBA00022679"/>
    </source>
</evidence>
<dbReference type="GO" id="GO:0051301">
    <property type="term" value="P:cell division"/>
    <property type="evidence" value="ECO:0007669"/>
    <property type="project" value="UniProtKB-KW"/>
</dbReference>
<evidence type="ECO:0000256" key="5">
    <source>
        <dbReference type="ARBA" id="ARBA00022475"/>
    </source>
</evidence>
<feature type="region of interest" description="Disordered" evidence="22">
    <location>
        <begin position="60"/>
        <end position="115"/>
    </location>
</feature>
<evidence type="ECO:0000256" key="1">
    <source>
        <dbReference type="ARBA" id="ARBA00004123"/>
    </source>
</evidence>
<feature type="binding site" evidence="21">
    <location>
        <position position="229"/>
    </location>
    <ligand>
        <name>ATP</name>
        <dbReference type="ChEBI" id="CHEBI:30616"/>
    </ligand>
</feature>
<dbReference type="InterPro" id="IPR016024">
    <property type="entry name" value="ARM-type_fold"/>
</dbReference>
<proteinExistence type="predicted"/>
<feature type="compositionally biased region" description="Polar residues" evidence="22">
    <location>
        <begin position="1279"/>
        <end position="1321"/>
    </location>
</feature>
<evidence type="ECO:0000256" key="23">
    <source>
        <dbReference type="SAM" id="SignalP"/>
    </source>
</evidence>
<evidence type="ECO:0000256" key="12">
    <source>
        <dbReference type="ARBA" id="ARBA00022741"/>
    </source>
</evidence>
<evidence type="ECO:0000256" key="2">
    <source>
        <dbReference type="ARBA" id="ARBA00004236"/>
    </source>
</evidence>
<evidence type="ECO:0000256" key="22">
    <source>
        <dbReference type="SAM" id="MobiDB-lite"/>
    </source>
</evidence>
<keyword evidence="12 21" id="KW-0547">Nucleotide-binding</keyword>
<dbReference type="PANTHER" id="PTHR24361">
    <property type="entry name" value="MITOGEN-ACTIVATED KINASE KINASE KINASE"/>
    <property type="match status" value="1"/>
</dbReference>
<evidence type="ECO:0000256" key="4">
    <source>
        <dbReference type="ARBA" id="ARBA00012513"/>
    </source>
</evidence>